<protein>
    <submittedName>
        <fullName evidence="2">Microcystin-dependent protein</fullName>
    </submittedName>
</protein>
<reference evidence="2 3" key="1">
    <citation type="submission" date="2020-08" db="EMBL/GenBank/DDBJ databases">
        <title>Genomic Encyclopedia of Type Strains, Phase IV (KMG-V): Genome sequencing to study the core and pangenomes of soil and plant-associated prokaryotes.</title>
        <authorList>
            <person name="Whitman W."/>
        </authorList>
    </citation>
    <scope>NUCLEOTIDE SEQUENCE [LARGE SCALE GENOMIC DNA]</scope>
    <source>
        <strain evidence="2 3">M2T3</strain>
    </source>
</reference>
<accession>A0A7X0J942</accession>
<dbReference type="Proteomes" id="UP000521017">
    <property type="component" value="Unassembled WGS sequence"/>
</dbReference>
<comment type="caution">
    <text evidence="2">The sequence shown here is derived from an EMBL/GenBank/DDBJ whole genome shotgun (WGS) entry which is preliminary data.</text>
</comment>
<dbReference type="AlphaFoldDB" id="A0A7X0J942"/>
<dbReference type="InterPro" id="IPR037053">
    <property type="entry name" value="Phage_tail_collar_dom_sf"/>
</dbReference>
<dbReference type="SUPFAM" id="SSF88874">
    <property type="entry name" value="Receptor-binding domain of short tail fibre protein gp12"/>
    <property type="match status" value="1"/>
</dbReference>
<dbReference type="Gene3D" id="3.90.1340.10">
    <property type="entry name" value="Phage tail collar domain"/>
    <property type="match status" value="1"/>
</dbReference>
<evidence type="ECO:0000259" key="1">
    <source>
        <dbReference type="Pfam" id="PF07484"/>
    </source>
</evidence>
<evidence type="ECO:0000313" key="2">
    <source>
        <dbReference type="EMBL" id="MBB6502001.1"/>
    </source>
</evidence>
<dbReference type="EMBL" id="JACHCC010000011">
    <property type="protein sequence ID" value="MBB6502001.1"/>
    <property type="molecule type" value="Genomic_DNA"/>
</dbReference>
<name>A0A7X0J942_9SPHI</name>
<dbReference type="InterPro" id="IPR011083">
    <property type="entry name" value="Phage_tail_collar_dom"/>
</dbReference>
<evidence type="ECO:0000313" key="3">
    <source>
        <dbReference type="Proteomes" id="UP000521017"/>
    </source>
</evidence>
<feature type="domain" description="Phage tail collar" evidence="1">
    <location>
        <begin position="8"/>
        <end position="64"/>
    </location>
</feature>
<sequence>MAAEPYIGEVSMFGGNFAPAGWALCDGSLISIANNSTLFALIGTNFGGDGVTTFGLPDLRGRTPIHMGRSATSGTTYILGQTGGAESVVLTNATIPNHSHAVTGTVEMKVRADNPDTQVSPINNGLAIAPGKKYFSRTPTTNAMGPLDTNIVLSQFGSSAAHENMQPFQVINFIIATLGIFPSRN</sequence>
<proteinExistence type="predicted"/>
<dbReference type="Pfam" id="PF07484">
    <property type="entry name" value="Collar"/>
    <property type="match status" value="1"/>
</dbReference>
<gene>
    <name evidence="2" type="ORF">HDF25_004178</name>
</gene>
<organism evidence="2 3">
    <name type="scientific">Pedobacter cryoconitis</name>
    <dbReference type="NCBI Taxonomy" id="188932"/>
    <lineage>
        <taxon>Bacteria</taxon>
        <taxon>Pseudomonadati</taxon>
        <taxon>Bacteroidota</taxon>
        <taxon>Sphingobacteriia</taxon>
        <taxon>Sphingobacteriales</taxon>
        <taxon>Sphingobacteriaceae</taxon>
        <taxon>Pedobacter</taxon>
    </lineage>
</organism>
<dbReference type="RefSeq" id="WP_184628253.1">
    <property type="nucleotide sequence ID" value="NZ_JACHCC010000011.1"/>
</dbReference>